<dbReference type="GO" id="GO:1902657">
    <property type="term" value="P:protein localization to prospore membrane"/>
    <property type="evidence" value="ECO:0007669"/>
    <property type="project" value="InterPro"/>
</dbReference>
<evidence type="ECO:0000313" key="4">
    <source>
        <dbReference type="EMBL" id="THV05242.1"/>
    </source>
</evidence>
<accession>A0A4S8MQR0</accession>
<feature type="compositionally biased region" description="Low complexity" evidence="1">
    <location>
        <begin position="234"/>
        <end position="244"/>
    </location>
</feature>
<feature type="compositionally biased region" description="Low complexity" evidence="1">
    <location>
        <begin position="7"/>
        <end position="23"/>
    </location>
</feature>
<feature type="region of interest" description="Disordered" evidence="1">
    <location>
        <begin position="1"/>
        <end position="23"/>
    </location>
</feature>
<dbReference type="OrthoDB" id="5579281at2759"/>
<dbReference type="PANTHER" id="PTHR28076">
    <property type="entry name" value="SPORULATION-SPECIFIC PROTEIN 71"/>
    <property type="match status" value="1"/>
</dbReference>
<proteinExistence type="predicted"/>
<evidence type="ECO:0000256" key="1">
    <source>
        <dbReference type="SAM" id="MobiDB-lite"/>
    </source>
</evidence>
<evidence type="ECO:0000259" key="3">
    <source>
        <dbReference type="Pfam" id="PF23207"/>
    </source>
</evidence>
<feature type="compositionally biased region" description="Polar residues" evidence="1">
    <location>
        <begin position="253"/>
        <end position="264"/>
    </location>
</feature>
<name>A0A4S8MQR0_DENBC</name>
<feature type="domain" description="Prospore membrane adapter protein SPO71 PH" evidence="3">
    <location>
        <begin position="348"/>
        <end position="492"/>
    </location>
</feature>
<feature type="region of interest" description="Disordered" evidence="1">
    <location>
        <begin position="717"/>
        <end position="760"/>
    </location>
</feature>
<feature type="compositionally biased region" description="Polar residues" evidence="1">
    <location>
        <begin position="210"/>
        <end position="223"/>
    </location>
</feature>
<dbReference type="PANTHER" id="PTHR28076:SF1">
    <property type="entry name" value="PROSPORE MEMBRANE ADAPTER PROTEIN SPO71"/>
    <property type="match status" value="1"/>
</dbReference>
<feature type="domain" description="Mug56/Spo71 PH" evidence="2">
    <location>
        <begin position="871"/>
        <end position="1048"/>
    </location>
</feature>
<evidence type="ECO:0000259" key="2">
    <source>
        <dbReference type="Pfam" id="PF15404"/>
    </source>
</evidence>
<evidence type="ECO:0000313" key="5">
    <source>
        <dbReference type="Proteomes" id="UP000297245"/>
    </source>
</evidence>
<dbReference type="Pfam" id="PF15404">
    <property type="entry name" value="PH_4"/>
    <property type="match status" value="1"/>
</dbReference>
<protein>
    <submittedName>
        <fullName evidence="4">Uncharacterized protein</fullName>
    </submittedName>
</protein>
<feature type="region of interest" description="Disordered" evidence="1">
    <location>
        <begin position="974"/>
        <end position="1018"/>
    </location>
</feature>
<feature type="compositionally biased region" description="Polar residues" evidence="1">
    <location>
        <begin position="983"/>
        <end position="996"/>
    </location>
</feature>
<dbReference type="EMBL" id="ML179050">
    <property type="protein sequence ID" value="THV05242.1"/>
    <property type="molecule type" value="Genomic_DNA"/>
</dbReference>
<dbReference type="Proteomes" id="UP000297245">
    <property type="component" value="Unassembled WGS sequence"/>
</dbReference>
<reference evidence="4 5" key="1">
    <citation type="journal article" date="2019" name="Nat. Ecol. Evol.">
        <title>Megaphylogeny resolves global patterns of mushroom evolution.</title>
        <authorList>
            <person name="Varga T."/>
            <person name="Krizsan K."/>
            <person name="Foldi C."/>
            <person name="Dima B."/>
            <person name="Sanchez-Garcia M."/>
            <person name="Sanchez-Ramirez S."/>
            <person name="Szollosi G.J."/>
            <person name="Szarkandi J.G."/>
            <person name="Papp V."/>
            <person name="Albert L."/>
            <person name="Andreopoulos W."/>
            <person name="Angelini C."/>
            <person name="Antonin V."/>
            <person name="Barry K.W."/>
            <person name="Bougher N.L."/>
            <person name="Buchanan P."/>
            <person name="Buyck B."/>
            <person name="Bense V."/>
            <person name="Catcheside P."/>
            <person name="Chovatia M."/>
            <person name="Cooper J."/>
            <person name="Damon W."/>
            <person name="Desjardin D."/>
            <person name="Finy P."/>
            <person name="Geml J."/>
            <person name="Haridas S."/>
            <person name="Hughes K."/>
            <person name="Justo A."/>
            <person name="Karasinski D."/>
            <person name="Kautmanova I."/>
            <person name="Kiss B."/>
            <person name="Kocsube S."/>
            <person name="Kotiranta H."/>
            <person name="LaButti K.M."/>
            <person name="Lechner B.E."/>
            <person name="Liimatainen K."/>
            <person name="Lipzen A."/>
            <person name="Lukacs Z."/>
            <person name="Mihaltcheva S."/>
            <person name="Morgado L.N."/>
            <person name="Niskanen T."/>
            <person name="Noordeloos M.E."/>
            <person name="Ohm R.A."/>
            <person name="Ortiz-Santana B."/>
            <person name="Ovrebo C."/>
            <person name="Racz N."/>
            <person name="Riley R."/>
            <person name="Savchenko A."/>
            <person name="Shiryaev A."/>
            <person name="Soop K."/>
            <person name="Spirin V."/>
            <person name="Szebenyi C."/>
            <person name="Tomsovsky M."/>
            <person name="Tulloss R.E."/>
            <person name="Uehling J."/>
            <person name="Grigoriev I.V."/>
            <person name="Vagvolgyi C."/>
            <person name="Papp T."/>
            <person name="Martin F.M."/>
            <person name="Miettinen O."/>
            <person name="Hibbett D.S."/>
            <person name="Nagy L.G."/>
        </authorList>
    </citation>
    <scope>NUCLEOTIDE SEQUENCE [LARGE SCALE GENOMIC DNA]</scope>
    <source>
        <strain evidence="4 5">CBS 962.96</strain>
    </source>
</reference>
<organism evidence="4 5">
    <name type="scientific">Dendrothele bispora (strain CBS 962.96)</name>
    <dbReference type="NCBI Taxonomy" id="1314807"/>
    <lineage>
        <taxon>Eukaryota</taxon>
        <taxon>Fungi</taxon>
        <taxon>Dikarya</taxon>
        <taxon>Basidiomycota</taxon>
        <taxon>Agaricomycotina</taxon>
        <taxon>Agaricomycetes</taxon>
        <taxon>Agaricomycetidae</taxon>
        <taxon>Agaricales</taxon>
        <taxon>Agaricales incertae sedis</taxon>
        <taxon>Dendrothele</taxon>
    </lineage>
</organism>
<dbReference type="InterPro" id="IPR040345">
    <property type="entry name" value="Mug56/Spo71"/>
</dbReference>
<feature type="region of interest" description="Disordered" evidence="1">
    <location>
        <begin position="196"/>
        <end position="291"/>
    </location>
</feature>
<dbReference type="InterPro" id="IPR039486">
    <property type="entry name" value="Mug56/Spo71_PH"/>
</dbReference>
<sequence>MPLPPLTTQISSTSIQSSSSQITNEDAPHILKRFFIGPMPENVLSQRDASQTTKKRRFSAFSHSSHENEQASRIIKNYALRYFLNEGGREENWGEQEERSTREEMLRRWQESEWGRILSLRGRDHANTKRSTTRWVGTSFEVGDIVGVNVFLEAEALKRISSQTSAVALSSPYLPLETTVEEVMNANTTINPAETFVTAPTEPPEGKNDPQPSQYPASTSDQRLLTVDDAEAGPSSPSSSTALLPRPPASVRVDSSPSEVQSEPPTRRPIIHIPSFPRSEGEVSKGKSKSKKAVHYDLSPINSSPVATPVPASPTEVLERTYSEIADTSAGTMTSEAFEDDYMDEGGVILRDRMLVRIYSNGDRFPVFTEEIHRTTKELRYEDWAEFLVVWRKGRIELYNNHTMPGKEWITGHKYLSYTILLENSSTYLSLYSFVDLSFCLTALPTRRLYNPFKSRWDIKPSKEGTNIFIFKLKSRSRAYDWVWRLWRAKGNDLPPSVEVQNPRLESRVKINIPALDTTEVYRVFSRDNIIGLCIRSLSKVGDWKYVIEREMSDGKALQLAWRNGTFLDWIWLDKDVDGRSRKWSVLCGLAVKQQPLQLEIRIGEHYPSFAHLKNGEKILEPPAIEGYLSRIKPATRSKEQVYLCTHGAYLFSLRPSDANPPIPLGMGDNPDISDDPRELAGRLRKSETERGVTQIMKAMGVGELTSILAVRRATHTNAKPTHTFQRDEEVHPEGFPPDEEPEDDGDEGGPEVMSVSEDQNHLKMKRSFELLLDSGHVVRFETNSRRLASEWVTRLRALISFWKARLKQDTKDEMELAQTRRPRVTPLMHVDNDHILYSEALPDDHSPLPTLGSFYNWCVLEGCRPIVRNGKVFMRQGLSGGYRLTHLFLLPEYLVQFRIAPKSSLQTTMRKNRIPLLDAYVFSGYFAAQCFPPGQFDVNAQTLPRRYQDGLEVDDSEEERLFIICYRTPASTETKQPVEDQQLPSKKPSSVSEGNNDLDAAAASNPTKKDTAVPKPPSLDAKRKFAIFRTRSRLERDAWIYALNTEIEKIVRRRKDWESRVRNEGGLMDI</sequence>
<dbReference type="AlphaFoldDB" id="A0A4S8MQR0"/>
<keyword evidence="5" id="KW-1185">Reference proteome</keyword>
<dbReference type="Pfam" id="PF23207">
    <property type="entry name" value="PH_SPO71"/>
    <property type="match status" value="1"/>
</dbReference>
<dbReference type="InterPro" id="IPR057379">
    <property type="entry name" value="PH_SPO71"/>
</dbReference>
<gene>
    <name evidence="4" type="ORF">K435DRAFT_745488</name>
</gene>
<feature type="compositionally biased region" description="Acidic residues" evidence="1">
    <location>
        <begin position="737"/>
        <end position="750"/>
    </location>
</feature>